<proteinExistence type="predicted"/>
<organism evidence="1">
    <name type="scientific">marine sediment metagenome</name>
    <dbReference type="NCBI Taxonomy" id="412755"/>
    <lineage>
        <taxon>unclassified sequences</taxon>
        <taxon>metagenomes</taxon>
        <taxon>ecological metagenomes</taxon>
    </lineage>
</organism>
<sequence>MTIEEQEAKKPRRYHFWNCYKCGRFVKILWENVGNNSEVGYFYDIAYECSKCGKGSDGI</sequence>
<protein>
    <submittedName>
        <fullName evidence="1">Uncharacterized protein</fullName>
    </submittedName>
</protein>
<dbReference type="AlphaFoldDB" id="A0A0F9HQZ2"/>
<name>A0A0F9HQZ2_9ZZZZ</name>
<reference evidence="1" key="1">
    <citation type="journal article" date="2015" name="Nature">
        <title>Complex archaea that bridge the gap between prokaryotes and eukaryotes.</title>
        <authorList>
            <person name="Spang A."/>
            <person name="Saw J.H."/>
            <person name="Jorgensen S.L."/>
            <person name="Zaremba-Niedzwiedzka K."/>
            <person name="Martijn J."/>
            <person name="Lind A.E."/>
            <person name="van Eijk R."/>
            <person name="Schleper C."/>
            <person name="Guy L."/>
            <person name="Ettema T.J."/>
        </authorList>
    </citation>
    <scope>NUCLEOTIDE SEQUENCE</scope>
</reference>
<gene>
    <name evidence="1" type="ORF">LCGC14_1751860</name>
</gene>
<comment type="caution">
    <text evidence="1">The sequence shown here is derived from an EMBL/GenBank/DDBJ whole genome shotgun (WGS) entry which is preliminary data.</text>
</comment>
<evidence type="ECO:0000313" key="1">
    <source>
        <dbReference type="EMBL" id="KKM05657.1"/>
    </source>
</evidence>
<dbReference type="EMBL" id="LAZR01016168">
    <property type="protein sequence ID" value="KKM05657.1"/>
    <property type="molecule type" value="Genomic_DNA"/>
</dbReference>
<accession>A0A0F9HQZ2</accession>